<dbReference type="AlphaFoldDB" id="A0A286G9C9"/>
<dbReference type="PROSITE" id="PS51257">
    <property type="entry name" value="PROKAR_LIPOPROTEIN"/>
    <property type="match status" value="1"/>
</dbReference>
<evidence type="ECO:0000313" key="1">
    <source>
        <dbReference type="EMBL" id="SOD92082.1"/>
    </source>
</evidence>
<evidence type="ECO:0000313" key="2">
    <source>
        <dbReference type="Proteomes" id="UP000219452"/>
    </source>
</evidence>
<organism evidence="1 2">
    <name type="scientific">Spirosoma fluviale</name>
    <dbReference type="NCBI Taxonomy" id="1597977"/>
    <lineage>
        <taxon>Bacteria</taxon>
        <taxon>Pseudomonadati</taxon>
        <taxon>Bacteroidota</taxon>
        <taxon>Cytophagia</taxon>
        <taxon>Cytophagales</taxon>
        <taxon>Cytophagaceae</taxon>
        <taxon>Spirosoma</taxon>
    </lineage>
</organism>
<gene>
    <name evidence="1" type="ORF">SAMN06269250_3788</name>
</gene>
<proteinExistence type="predicted"/>
<name>A0A286G9C9_9BACT</name>
<protein>
    <recommendedName>
        <fullName evidence="3">Lipoprotein</fullName>
    </recommendedName>
</protein>
<accession>A0A286G9C9</accession>
<sequence>MNQILMKTLVLFVGFSSCLSSCVTSKIKPLEQVVGAGLQTDSSSVKVFLLERDIPQDIEQLGVVSLSVNVRPDLNVDQHVKQQLQSDCQRLGANGAYRINDGTYYPLIVSYLVFRYKK</sequence>
<evidence type="ECO:0008006" key="3">
    <source>
        <dbReference type="Google" id="ProtNLM"/>
    </source>
</evidence>
<dbReference type="Proteomes" id="UP000219452">
    <property type="component" value="Unassembled WGS sequence"/>
</dbReference>
<reference evidence="2" key="1">
    <citation type="submission" date="2017-09" db="EMBL/GenBank/DDBJ databases">
        <authorList>
            <person name="Varghese N."/>
            <person name="Submissions S."/>
        </authorList>
    </citation>
    <scope>NUCLEOTIDE SEQUENCE [LARGE SCALE GENOMIC DNA]</scope>
    <source>
        <strain evidence="2">DSM 29961</strain>
    </source>
</reference>
<keyword evidence="2" id="KW-1185">Reference proteome</keyword>
<dbReference type="EMBL" id="OCNH01000003">
    <property type="protein sequence ID" value="SOD92082.1"/>
    <property type="molecule type" value="Genomic_DNA"/>
</dbReference>